<dbReference type="AlphaFoldDB" id="B9DS75"/>
<reference evidence="2" key="1">
    <citation type="journal article" date="2009" name="BMC Genomics">
        <title>Evidence for niche adaptation in the genome of the bovine pathogen Streptococcus uberis.</title>
        <authorList>
            <person name="Ward P.N."/>
            <person name="Holden M.T.G."/>
            <person name="Leigh J.A."/>
            <person name="Lennard N."/>
            <person name="Bignell A."/>
            <person name="Barron A."/>
            <person name="Clark L."/>
            <person name="Quail M.A."/>
            <person name="Woodward J."/>
            <person name="Barrell B.G."/>
            <person name="Egan S.A."/>
            <person name="Field T.R."/>
            <person name="Maskell D."/>
            <person name="Kehoe M."/>
            <person name="Dowson C.G."/>
            <person name="Chanter N."/>
            <person name="Whatmore A.M."/>
            <person name="Bentley S.D."/>
            <person name="Parkhill J."/>
        </authorList>
    </citation>
    <scope>NUCLEOTIDE SEQUENCE [LARGE SCALE GENOMIC DNA]</scope>
    <source>
        <strain evidence="2">ATCC BAA-854 / 0140J</strain>
    </source>
</reference>
<protein>
    <submittedName>
        <fullName evidence="1">Uncharacterized protein</fullName>
    </submittedName>
</protein>
<sequence>MNFRKNRSVKANSTNSKNNVNVAEVFQLILLLVPVYKLAKKILNDRKMK</sequence>
<keyword evidence="2" id="KW-1185">Reference proteome</keyword>
<proteinExistence type="predicted"/>
<dbReference type="Proteomes" id="UP000000449">
    <property type="component" value="Chromosome"/>
</dbReference>
<dbReference type="STRING" id="218495.SUB0934"/>
<evidence type="ECO:0000313" key="1">
    <source>
        <dbReference type="EMBL" id="CAR42080.1"/>
    </source>
</evidence>
<gene>
    <name evidence="1" type="ordered locus">SUB0934</name>
</gene>
<dbReference type="EMBL" id="AM946015">
    <property type="protein sequence ID" value="CAR42080.1"/>
    <property type="molecule type" value="Genomic_DNA"/>
</dbReference>
<dbReference type="KEGG" id="sub:SUB0934"/>
<evidence type="ECO:0000313" key="2">
    <source>
        <dbReference type="Proteomes" id="UP000000449"/>
    </source>
</evidence>
<dbReference type="HOGENOM" id="CLU_3141438_0_0_9"/>
<name>B9DS75_STRU0</name>
<organism evidence="1 2">
    <name type="scientific">Streptococcus uberis (strain ATCC BAA-854 / 0140J)</name>
    <dbReference type="NCBI Taxonomy" id="218495"/>
    <lineage>
        <taxon>Bacteria</taxon>
        <taxon>Bacillati</taxon>
        <taxon>Bacillota</taxon>
        <taxon>Bacilli</taxon>
        <taxon>Lactobacillales</taxon>
        <taxon>Streptococcaceae</taxon>
        <taxon>Streptococcus</taxon>
    </lineage>
</organism>
<accession>B9DS75</accession>